<evidence type="ECO:0000313" key="12">
    <source>
        <dbReference type="Proteomes" id="UP000275408"/>
    </source>
</evidence>
<accession>A0A3M6U2Q6</accession>
<comment type="caution">
    <text evidence="11">The sequence shown here is derived from an EMBL/GenBank/DDBJ whole genome shotgun (WGS) entry which is preliminary data.</text>
</comment>
<evidence type="ECO:0000256" key="2">
    <source>
        <dbReference type="ARBA" id="ARBA00004613"/>
    </source>
</evidence>
<keyword evidence="6" id="KW-0677">Repeat</keyword>
<sequence>MNWGLKLTEKAPDLDTIIESLIPEEKRTVKRQQGKVYLKHFTLDVPDDSDSDNEEINELSRLQDPGSQDQQVGGAINEGDAGKIKPTIDNSMVPSDQNQSSSDTLANISEFLKTKEGETTVPVDGDFTLWTTWSSCPHACGRTALRSRERYCTNPAPANGGRNCEGPRFQLKLCKLKQCAVDGGYSEWSDWTSCSQKCGQGMKRRRRYCNNPTPANGGQKCKGARKQVKPCYGKKCQGVFKVPARYICGYDPCSGAVCKADPTARCLVEHTCKAMFVNSYNQRMEGCKARHHVAKEEDEEEEQVNDDENNDDDDGSRISKLMSSKHGVGVSKDNNDEEEEEDEDGTNLAKLIGSKVKVRKKGSDDDEDDDDDGIRISKLMNSQLNVSDKDDNDDDKASHFAIGDKAYHKRPSFVEVEVQDGTRNLPVHFDKDSPLNMDIESAAEGKLGSGVLEMTEFVDQDKEEILVTRWSAWSSCTQSCGNRAKRKRVQYECSSRAKVIRDCAVSGDQEETCVLKPCPGSSNGYLSSKLSWLIHKEYERRGSNSDGGEGATQFCTGSLILDFKTVCQ</sequence>
<dbReference type="SMART" id="SM00209">
    <property type="entry name" value="TSP1"/>
    <property type="match status" value="3"/>
</dbReference>
<reference evidence="11 12" key="1">
    <citation type="journal article" date="2018" name="Sci. Rep.">
        <title>Comparative analysis of the Pocillopora damicornis genome highlights role of immune system in coral evolution.</title>
        <authorList>
            <person name="Cunning R."/>
            <person name="Bay R.A."/>
            <person name="Gillette P."/>
            <person name="Baker A.C."/>
            <person name="Traylor-Knowles N."/>
        </authorList>
    </citation>
    <scope>NUCLEOTIDE SEQUENCE [LARGE SCALE GENOMIC DNA]</scope>
    <source>
        <strain evidence="11">RSMAS</strain>
        <tissue evidence="11">Whole animal</tissue>
    </source>
</reference>
<dbReference type="Proteomes" id="UP000275408">
    <property type="component" value="Unassembled WGS sequence"/>
</dbReference>
<evidence type="ECO:0000256" key="5">
    <source>
        <dbReference type="ARBA" id="ARBA00022729"/>
    </source>
</evidence>
<dbReference type="OrthoDB" id="5984595at2759"/>
<keyword evidence="9" id="KW-1015">Disulfide bond</keyword>
<evidence type="ECO:0000256" key="8">
    <source>
        <dbReference type="ARBA" id="ARBA00023136"/>
    </source>
</evidence>
<keyword evidence="5" id="KW-0732">Signal</keyword>
<gene>
    <name evidence="11" type="ORF">pdam_00005391</name>
</gene>
<dbReference type="Gene3D" id="2.20.100.10">
    <property type="entry name" value="Thrombospondin type-1 (TSP1) repeat"/>
    <property type="match status" value="3"/>
</dbReference>
<feature type="region of interest" description="Disordered" evidence="10">
    <location>
        <begin position="62"/>
        <end position="102"/>
    </location>
</feature>
<dbReference type="PANTHER" id="PTHR22906:SF43">
    <property type="entry name" value="PROPERDIN"/>
    <property type="match status" value="1"/>
</dbReference>
<protein>
    <submittedName>
        <fullName evidence="11">Uncharacterized protein</fullName>
    </submittedName>
</protein>
<keyword evidence="3" id="KW-0964">Secreted</keyword>
<evidence type="ECO:0000256" key="1">
    <source>
        <dbReference type="ARBA" id="ARBA00004167"/>
    </source>
</evidence>
<evidence type="ECO:0000256" key="10">
    <source>
        <dbReference type="SAM" id="MobiDB-lite"/>
    </source>
</evidence>
<dbReference type="PRINTS" id="PR01705">
    <property type="entry name" value="TSP1REPEAT"/>
</dbReference>
<dbReference type="GO" id="GO:0016020">
    <property type="term" value="C:membrane"/>
    <property type="evidence" value="ECO:0007669"/>
    <property type="project" value="UniProtKB-SubCell"/>
</dbReference>
<dbReference type="Pfam" id="PF00090">
    <property type="entry name" value="TSP_1"/>
    <property type="match status" value="3"/>
</dbReference>
<name>A0A3M6U2Q6_POCDA</name>
<dbReference type="InterPro" id="IPR052065">
    <property type="entry name" value="Compl_asym_regulator"/>
</dbReference>
<keyword evidence="8" id="KW-0472">Membrane</keyword>
<dbReference type="EMBL" id="RCHS01002320">
    <property type="protein sequence ID" value="RMX47975.1"/>
    <property type="molecule type" value="Genomic_DNA"/>
</dbReference>
<dbReference type="InterPro" id="IPR036383">
    <property type="entry name" value="TSP1_rpt_sf"/>
</dbReference>
<feature type="compositionally biased region" description="Acidic residues" evidence="10">
    <location>
        <begin position="296"/>
        <end position="314"/>
    </location>
</feature>
<dbReference type="PROSITE" id="PS50092">
    <property type="entry name" value="TSP1"/>
    <property type="match status" value="3"/>
</dbReference>
<keyword evidence="4" id="KW-0812">Transmembrane</keyword>
<dbReference type="InterPro" id="IPR000884">
    <property type="entry name" value="TSP1_rpt"/>
</dbReference>
<evidence type="ECO:0000256" key="6">
    <source>
        <dbReference type="ARBA" id="ARBA00022737"/>
    </source>
</evidence>
<evidence type="ECO:0000313" key="11">
    <source>
        <dbReference type="EMBL" id="RMX47975.1"/>
    </source>
</evidence>
<evidence type="ECO:0000256" key="9">
    <source>
        <dbReference type="ARBA" id="ARBA00023157"/>
    </source>
</evidence>
<dbReference type="AlphaFoldDB" id="A0A3M6U2Q6"/>
<organism evidence="11 12">
    <name type="scientific">Pocillopora damicornis</name>
    <name type="common">Cauliflower coral</name>
    <name type="synonym">Millepora damicornis</name>
    <dbReference type="NCBI Taxonomy" id="46731"/>
    <lineage>
        <taxon>Eukaryota</taxon>
        <taxon>Metazoa</taxon>
        <taxon>Cnidaria</taxon>
        <taxon>Anthozoa</taxon>
        <taxon>Hexacorallia</taxon>
        <taxon>Scleractinia</taxon>
        <taxon>Astrocoeniina</taxon>
        <taxon>Pocilloporidae</taxon>
        <taxon>Pocillopora</taxon>
    </lineage>
</organism>
<comment type="subcellular location">
    <subcellularLocation>
        <location evidence="1">Membrane</location>
        <topology evidence="1">Single-pass membrane protein</topology>
    </subcellularLocation>
    <subcellularLocation>
        <location evidence="2">Secreted</location>
    </subcellularLocation>
</comment>
<feature type="compositionally biased region" description="Polar residues" evidence="10">
    <location>
        <begin position="88"/>
        <end position="102"/>
    </location>
</feature>
<dbReference type="PANTHER" id="PTHR22906">
    <property type="entry name" value="PROPERDIN"/>
    <property type="match status" value="1"/>
</dbReference>
<proteinExistence type="predicted"/>
<dbReference type="SUPFAM" id="SSF82895">
    <property type="entry name" value="TSP-1 type 1 repeat"/>
    <property type="match status" value="2"/>
</dbReference>
<evidence type="ECO:0000256" key="3">
    <source>
        <dbReference type="ARBA" id="ARBA00022525"/>
    </source>
</evidence>
<feature type="region of interest" description="Disordered" evidence="10">
    <location>
        <begin position="291"/>
        <end position="394"/>
    </location>
</feature>
<feature type="compositionally biased region" description="Acidic residues" evidence="10">
    <location>
        <begin position="335"/>
        <end position="345"/>
    </location>
</feature>
<evidence type="ECO:0000256" key="4">
    <source>
        <dbReference type="ARBA" id="ARBA00022692"/>
    </source>
</evidence>
<dbReference type="FunFam" id="2.20.100.10:FF:000007">
    <property type="entry name" value="Thrombospondin 1"/>
    <property type="match status" value="1"/>
</dbReference>
<keyword evidence="12" id="KW-1185">Reference proteome</keyword>
<evidence type="ECO:0000256" key="7">
    <source>
        <dbReference type="ARBA" id="ARBA00022989"/>
    </source>
</evidence>
<keyword evidence="7" id="KW-1133">Transmembrane helix</keyword>
<dbReference type="FunFam" id="2.20.100.10:FF:000002">
    <property type="entry name" value="Unc-5 netrin receptor C"/>
    <property type="match status" value="1"/>
</dbReference>